<evidence type="ECO:0000313" key="2">
    <source>
        <dbReference type="EMBL" id="BCX89515.1"/>
    </source>
</evidence>
<evidence type="ECO:0000313" key="3">
    <source>
        <dbReference type="Proteomes" id="UP001321450"/>
    </source>
</evidence>
<keyword evidence="1" id="KW-1133">Transmembrane helix</keyword>
<keyword evidence="1" id="KW-0812">Transmembrane</keyword>
<dbReference type="EMBL" id="AP024718">
    <property type="protein sequence ID" value="BCX89515.1"/>
    <property type="molecule type" value="Genomic_DNA"/>
</dbReference>
<organism evidence="2 3">
    <name type="scientific">Methylomarinovum tepidoasis</name>
    <dbReference type="NCBI Taxonomy" id="2840183"/>
    <lineage>
        <taxon>Bacteria</taxon>
        <taxon>Pseudomonadati</taxon>
        <taxon>Pseudomonadota</taxon>
        <taxon>Gammaproteobacteria</taxon>
        <taxon>Methylococcales</taxon>
        <taxon>Methylothermaceae</taxon>
        <taxon>Methylomarinovum</taxon>
    </lineage>
</organism>
<accession>A0AAU9CXS0</accession>
<dbReference type="RefSeq" id="WP_286291869.1">
    <property type="nucleotide sequence ID" value="NZ_AP024718.1"/>
</dbReference>
<keyword evidence="1" id="KW-0472">Membrane</keyword>
<keyword evidence="3" id="KW-1185">Reference proteome</keyword>
<gene>
    <name evidence="2" type="ORF">MIN45_P1888</name>
</gene>
<dbReference type="Pfam" id="PF10734">
    <property type="entry name" value="DUF2523"/>
    <property type="match status" value="1"/>
</dbReference>
<protein>
    <recommendedName>
        <fullName evidence="4">DUF2523 domain-containing protein</fullName>
    </recommendedName>
</protein>
<dbReference type="AlphaFoldDB" id="A0AAU9CXS0"/>
<evidence type="ECO:0000256" key="1">
    <source>
        <dbReference type="SAM" id="Phobius"/>
    </source>
</evidence>
<feature type="transmembrane region" description="Helical" evidence="1">
    <location>
        <begin position="84"/>
        <end position="107"/>
    </location>
</feature>
<reference evidence="3" key="1">
    <citation type="journal article" date="2024" name="Int. J. Syst. Evol. Microbiol.">
        <title>Methylomarinovum tepidoasis sp. nov., a moderately thermophilic methanotroph of the family Methylothermaceae isolated from a deep-sea hydrothermal field.</title>
        <authorList>
            <person name="Hirayama H."/>
            <person name="Takaki Y."/>
            <person name="Abe M."/>
            <person name="Miyazaki M."/>
            <person name="Uematsu K."/>
            <person name="Matsui Y."/>
            <person name="Takai K."/>
        </authorList>
    </citation>
    <scope>NUCLEOTIDE SEQUENCE [LARGE SCALE GENOMIC DNA]</scope>
    <source>
        <strain evidence="3">IN45</strain>
    </source>
</reference>
<proteinExistence type="predicted"/>
<sequence length="117" mass="12321">MQAVFDAIGSFFTDLLRLITDWARWLLDVVVQIFVDLGELALDVVWGALDSIISVAVGLLSALPAPSFDLAGALGGLPAEMINVAGLIGLGQAIGIVIAALGVRFVLQMIPFVRWGS</sequence>
<feature type="transmembrane region" description="Helical" evidence="1">
    <location>
        <begin position="44"/>
        <end position="64"/>
    </location>
</feature>
<dbReference type="KEGG" id="meiy:MIN45_P1888"/>
<dbReference type="Proteomes" id="UP001321450">
    <property type="component" value="Chromosome"/>
</dbReference>
<name>A0AAU9CXS0_9GAMM</name>
<evidence type="ECO:0008006" key="4">
    <source>
        <dbReference type="Google" id="ProtNLM"/>
    </source>
</evidence>
<dbReference type="InterPro" id="IPR019670">
    <property type="entry name" value="DUF2523"/>
</dbReference>